<keyword evidence="1" id="KW-0812">Transmembrane</keyword>
<feature type="transmembrane region" description="Helical" evidence="1">
    <location>
        <begin position="145"/>
        <end position="171"/>
    </location>
</feature>
<organism evidence="2 3">
    <name type="scientific">Enterococcus phoeniculicola ATCC BAA-412</name>
    <dbReference type="NCBI Taxonomy" id="1158610"/>
    <lineage>
        <taxon>Bacteria</taxon>
        <taxon>Bacillati</taxon>
        <taxon>Bacillota</taxon>
        <taxon>Bacilli</taxon>
        <taxon>Lactobacillales</taxon>
        <taxon>Enterococcaceae</taxon>
        <taxon>Enterococcus</taxon>
    </lineage>
</organism>
<keyword evidence="1" id="KW-1133">Transmembrane helix</keyword>
<dbReference type="AlphaFoldDB" id="R3WDV4"/>
<keyword evidence="3" id="KW-1185">Reference proteome</keyword>
<dbReference type="EMBL" id="AJAT01000011">
    <property type="protein sequence ID" value="EOL46026.1"/>
    <property type="molecule type" value="Genomic_DNA"/>
</dbReference>
<dbReference type="HOGENOM" id="CLU_1552926_0_0_9"/>
<evidence type="ECO:0000313" key="3">
    <source>
        <dbReference type="Proteomes" id="UP000013785"/>
    </source>
</evidence>
<feature type="transmembrane region" description="Helical" evidence="1">
    <location>
        <begin position="12"/>
        <end position="30"/>
    </location>
</feature>
<protein>
    <submittedName>
        <fullName evidence="2">Uncharacterized protein</fullName>
    </submittedName>
</protein>
<feature type="transmembrane region" description="Helical" evidence="1">
    <location>
        <begin position="116"/>
        <end position="138"/>
    </location>
</feature>
<feature type="transmembrane region" description="Helical" evidence="1">
    <location>
        <begin position="36"/>
        <end position="58"/>
    </location>
</feature>
<dbReference type="Proteomes" id="UP000013785">
    <property type="component" value="Unassembled WGS sequence"/>
</dbReference>
<dbReference type="STRING" id="154621.RV11_GL001249"/>
<gene>
    <name evidence="2" type="ORF">UC3_00831</name>
</gene>
<evidence type="ECO:0000256" key="1">
    <source>
        <dbReference type="SAM" id="Phobius"/>
    </source>
</evidence>
<accession>R3WDV4</accession>
<dbReference type="RefSeq" id="WP_010767504.1">
    <property type="nucleotide sequence ID" value="NZ_ASWE01000002.1"/>
</dbReference>
<comment type="caution">
    <text evidence="2">The sequence shown here is derived from an EMBL/GenBank/DDBJ whole genome shotgun (WGS) entry which is preliminary data.</text>
</comment>
<dbReference type="PATRIC" id="fig|1158610.3.peg.809"/>
<proteinExistence type="predicted"/>
<reference evidence="2 3" key="1">
    <citation type="submission" date="2013-02" db="EMBL/GenBank/DDBJ databases">
        <title>The Genome Sequence of Enterococcus phoeniculicola BAA-412.</title>
        <authorList>
            <consortium name="The Broad Institute Genome Sequencing Platform"/>
            <consortium name="The Broad Institute Genome Sequencing Center for Infectious Disease"/>
            <person name="Earl A.M."/>
            <person name="Gilmore M.S."/>
            <person name="Lebreton F."/>
            <person name="Walker B."/>
            <person name="Young S.K."/>
            <person name="Zeng Q."/>
            <person name="Gargeya S."/>
            <person name="Fitzgerald M."/>
            <person name="Haas B."/>
            <person name="Abouelleil A."/>
            <person name="Alvarado L."/>
            <person name="Arachchi H.M."/>
            <person name="Berlin A.M."/>
            <person name="Chapman S.B."/>
            <person name="Dewar J."/>
            <person name="Goldberg J."/>
            <person name="Griggs A."/>
            <person name="Gujja S."/>
            <person name="Hansen M."/>
            <person name="Howarth C."/>
            <person name="Imamovic A."/>
            <person name="Larimer J."/>
            <person name="McCowan C."/>
            <person name="Murphy C."/>
            <person name="Neiman D."/>
            <person name="Pearson M."/>
            <person name="Priest M."/>
            <person name="Roberts A."/>
            <person name="Saif S."/>
            <person name="Shea T."/>
            <person name="Sisk P."/>
            <person name="Sykes S."/>
            <person name="Wortman J."/>
            <person name="Nusbaum C."/>
            <person name="Birren B."/>
        </authorList>
    </citation>
    <scope>NUCLEOTIDE SEQUENCE [LARGE SCALE GENOMIC DNA]</scope>
    <source>
        <strain evidence="2 3">ATCC BAA-412</strain>
    </source>
</reference>
<evidence type="ECO:0000313" key="2">
    <source>
        <dbReference type="EMBL" id="EOL46026.1"/>
    </source>
</evidence>
<name>R3WDV4_9ENTE</name>
<sequence length="172" mass="20151">MSYILKSKENLHFYFYSILSGMSFIVSGHVEKDVIYQVLYANITTYLSAVSFLIICSLKISRNLHIRDDLIIRLGYTKFIFTQYATTLIMGILYLTSQLFIAFSFGEILIKEKFSIAVWAIIFYCCVIFFLLFILNLANWHIKSIYTVLCSIFLIFIFHYGYCLAILTTYYL</sequence>
<feature type="transmembrane region" description="Helical" evidence="1">
    <location>
        <begin position="79"/>
        <end position="104"/>
    </location>
</feature>
<keyword evidence="1" id="KW-0472">Membrane</keyword>